<accession>A0ABT6LLA5</accession>
<dbReference type="InterPro" id="IPR010982">
    <property type="entry name" value="Lambda_DNA-bd_dom_sf"/>
</dbReference>
<dbReference type="RefSeq" id="WP_280878016.1">
    <property type="nucleotide sequence ID" value="NZ_JARXVH010000006.1"/>
</dbReference>
<dbReference type="SMART" id="SM00530">
    <property type="entry name" value="HTH_XRE"/>
    <property type="match status" value="1"/>
</dbReference>
<name>A0ABT6LLA5_9ACTN</name>
<keyword evidence="3" id="KW-1185">Reference proteome</keyword>
<sequence length="313" mass="34803">MQIDLLALKHDQRANWQQPESRGVMGQTIRSRRLGSDLRQLRNKAQLTALQVGNELGFSQAKVSRIEKGEVRVSRTDLKAMLALYGVTDEDQVTAFIEAAKDAKSQGWWIAYEDALPREYRDFIALEGTAASMRTFEGMIVPGLMQTRDYMESIITAGPAVLPPGHVDSLIKVRQERQTILEDEHPPKVWAIVAEGAIRQAVGGYGVMLDQLHHMTKLTERSNITLQVLPFEAGAHAGVQSSFVLFDFPTDPSIACVANLTGTLFMDQPGQLEAFSDAFDNLRASALSPADSLTRIHEVIDEMRSRQDPRKQS</sequence>
<evidence type="ECO:0000313" key="2">
    <source>
        <dbReference type="EMBL" id="MDH6217086.1"/>
    </source>
</evidence>
<dbReference type="InterPro" id="IPR043917">
    <property type="entry name" value="DUF5753"/>
</dbReference>
<dbReference type="Gene3D" id="1.10.260.40">
    <property type="entry name" value="lambda repressor-like DNA-binding domains"/>
    <property type="match status" value="1"/>
</dbReference>
<dbReference type="SUPFAM" id="SSF47413">
    <property type="entry name" value="lambda repressor-like DNA-binding domains"/>
    <property type="match status" value="1"/>
</dbReference>
<evidence type="ECO:0000259" key="1">
    <source>
        <dbReference type="PROSITE" id="PS50943"/>
    </source>
</evidence>
<dbReference type="CDD" id="cd00093">
    <property type="entry name" value="HTH_XRE"/>
    <property type="match status" value="1"/>
</dbReference>
<dbReference type="Pfam" id="PF19054">
    <property type="entry name" value="DUF5753"/>
    <property type="match status" value="1"/>
</dbReference>
<dbReference type="Proteomes" id="UP001160499">
    <property type="component" value="Unassembled WGS sequence"/>
</dbReference>
<protein>
    <submittedName>
        <fullName evidence="2">Transcriptional regulator with XRE-family HTH domain</fullName>
    </submittedName>
</protein>
<evidence type="ECO:0000313" key="3">
    <source>
        <dbReference type="Proteomes" id="UP001160499"/>
    </source>
</evidence>
<dbReference type="EMBL" id="JARXVH010000006">
    <property type="protein sequence ID" value="MDH6217086.1"/>
    <property type="molecule type" value="Genomic_DNA"/>
</dbReference>
<dbReference type="InterPro" id="IPR001387">
    <property type="entry name" value="Cro/C1-type_HTH"/>
</dbReference>
<dbReference type="PROSITE" id="PS50943">
    <property type="entry name" value="HTH_CROC1"/>
    <property type="match status" value="1"/>
</dbReference>
<proteinExistence type="predicted"/>
<gene>
    <name evidence="2" type="ORF">M2283_004404</name>
</gene>
<dbReference type="Pfam" id="PF13560">
    <property type="entry name" value="HTH_31"/>
    <property type="match status" value="1"/>
</dbReference>
<organism evidence="2 3">
    <name type="scientific">Streptomyces pseudovenezuelae</name>
    <dbReference type="NCBI Taxonomy" id="67350"/>
    <lineage>
        <taxon>Bacteria</taxon>
        <taxon>Bacillati</taxon>
        <taxon>Actinomycetota</taxon>
        <taxon>Actinomycetes</taxon>
        <taxon>Kitasatosporales</taxon>
        <taxon>Streptomycetaceae</taxon>
        <taxon>Streptomyces</taxon>
        <taxon>Streptomyces aurantiacus group</taxon>
    </lineage>
</organism>
<feature type="domain" description="HTH cro/C1-type" evidence="1">
    <location>
        <begin position="38"/>
        <end position="92"/>
    </location>
</feature>
<comment type="caution">
    <text evidence="2">The sequence shown here is derived from an EMBL/GenBank/DDBJ whole genome shotgun (WGS) entry which is preliminary data.</text>
</comment>
<reference evidence="2 3" key="1">
    <citation type="submission" date="2023-04" db="EMBL/GenBank/DDBJ databases">
        <title>Forest soil microbial communities from Buena Vista Peninsula, Colon Province, Panama.</title>
        <authorList>
            <person name="Bouskill N."/>
        </authorList>
    </citation>
    <scope>NUCLEOTIDE SEQUENCE [LARGE SCALE GENOMIC DNA]</scope>
    <source>
        <strain evidence="2 3">GGS1</strain>
    </source>
</reference>